<name>A0ABQ7W698_SOLTU</name>
<evidence type="ECO:0000256" key="4">
    <source>
        <dbReference type="ARBA" id="ARBA00022759"/>
    </source>
</evidence>
<dbReference type="Pfam" id="PF17917">
    <property type="entry name" value="RT_RNaseH"/>
    <property type="match status" value="1"/>
</dbReference>
<feature type="domain" description="Reverse transcriptase RNase H-like" evidence="7">
    <location>
        <begin position="399"/>
        <end position="455"/>
    </location>
</feature>
<dbReference type="InterPro" id="IPR043502">
    <property type="entry name" value="DNA/RNA_pol_sf"/>
</dbReference>
<dbReference type="PANTHER" id="PTHR37984">
    <property type="entry name" value="PROTEIN CBG26694"/>
    <property type="match status" value="1"/>
</dbReference>
<dbReference type="PANTHER" id="PTHR37984:SF5">
    <property type="entry name" value="PROTEIN NYNRIN-LIKE"/>
    <property type="match status" value="1"/>
</dbReference>
<evidence type="ECO:0000313" key="8">
    <source>
        <dbReference type="EMBL" id="KAH0776276.1"/>
    </source>
</evidence>
<accession>A0ABQ7W698</accession>
<keyword evidence="5" id="KW-0378">Hydrolase</keyword>
<dbReference type="EMBL" id="JAIVGD010000003">
    <property type="protein sequence ID" value="KAH0776276.1"/>
    <property type="molecule type" value="Genomic_DNA"/>
</dbReference>
<keyword evidence="3" id="KW-0540">Nuclease</keyword>
<sequence length="496" mass="56315">MAKGTRWKVTYDKLAQHDEVLVDLLASQKENNRGGLLPIPNQDNMNRPQQAPILPPRVGDEQIVEIVALYLNGAAEVWYRSVILSGGIRNWIEFKEELVNKFGPNAYQKPNVDEAHFLSSFIGALKKEIKFYVKMFKPTTLKIDIEKARMQEMAIETALKRNMYNVNSHQPLASAGANKGPTNYVVRNNTFRISPEVYEYRKINHLCFRERLNLLVDTSEVTEEPSDLVIEGGNVKKRQLSILIYSKGTHSFIDEHIVIATTYQSSHCPPMRMIVADGNYMKKHNPTKFDHEKKCGTIGRKNNKLVLPGLVEEVPSGNENVIDVGIQEVVDQNVIVFAEPQSLPLVRALDHPIPLKSGAMPWNPEAELALEALKIAMPSTPVLVLPDYTQEFLLGTNVLASKQRGISTYEKEYMALLSVVDKWRHYLQFKHFIVRTDHYSLKCLLEQKVTSTIQQKGLTKLLGLDYEVKYKKGAKNRVANELSRKQESLGHLEDQA</sequence>
<comment type="caution">
    <text evidence="8">The sequence shown here is derived from an EMBL/GenBank/DDBJ whole genome shotgun (WGS) entry which is preliminary data.</text>
</comment>
<evidence type="ECO:0000256" key="3">
    <source>
        <dbReference type="ARBA" id="ARBA00022722"/>
    </source>
</evidence>
<dbReference type="InterPro" id="IPR050951">
    <property type="entry name" value="Retrovirus_Pol_polyprotein"/>
</dbReference>
<reference evidence="8 9" key="1">
    <citation type="journal article" date="2021" name="bioRxiv">
        <title>Chromosome-scale and haplotype-resolved genome assembly of a tetraploid potato cultivar.</title>
        <authorList>
            <person name="Sun H."/>
            <person name="Jiao W.-B."/>
            <person name="Krause K."/>
            <person name="Campoy J.A."/>
            <person name="Goel M."/>
            <person name="Folz-Donahue K."/>
            <person name="Kukat C."/>
            <person name="Huettel B."/>
            <person name="Schneeberger K."/>
        </authorList>
    </citation>
    <scope>NUCLEOTIDE SEQUENCE [LARGE SCALE GENOMIC DNA]</scope>
    <source>
        <strain evidence="8">SolTubOtavaFocal</strain>
        <tissue evidence="8">Leaves</tissue>
    </source>
</reference>
<evidence type="ECO:0000259" key="7">
    <source>
        <dbReference type="Pfam" id="PF17917"/>
    </source>
</evidence>
<keyword evidence="6" id="KW-0695">RNA-directed DNA polymerase</keyword>
<dbReference type="SUPFAM" id="SSF56672">
    <property type="entry name" value="DNA/RNA polymerases"/>
    <property type="match status" value="1"/>
</dbReference>
<proteinExistence type="predicted"/>
<dbReference type="InterPro" id="IPR041373">
    <property type="entry name" value="RT_RNaseH"/>
</dbReference>
<organism evidence="8 9">
    <name type="scientific">Solanum tuberosum</name>
    <name type="common">Potato</name>
    <dbReference type="NCBI Taxonomy" id="4113"/>
    <lineage>
        <taxon>Eukaryota</taxon>
        <taxon>Viridiplantae</taxon>
        <taxon>Streptophyta</taxon>
        <taxon>Embryophyta</taxon>
        <taxon>Tracheophyta</taxon>
        <taxon>Spermatophyta</taxon>
        <taxon>Magnoliopsida</taxon>
        <taxon>eudicotyledons</taxon>
        <taxon>Gunneridae</taxon>
        <taxon>Pentapetalae</taxon>
        <taxon>asterids</taxon>
        <taxon>lamiids</taxon>
        <taxon>Solanales</taxon>
        <taxon>Solanaceae</taxon>
        <taxon>Solanoideae</taxon>
        <taxon>Solaneae</taxon>
        <taxon>Solanum</taxon>
    </lineage>
</organism>
<keyword evidence="4" id="KW-0255">Endonuclease</keyword>
<keyword evidence="9" id="KW-1185">Reference proteome</keyword>
<gene>
    <name evidence="8" type="ORF">KY290_007687</name>
</gene>
<evidence type="ECO:0000313" key="9">
    <source>
        <dbReference type="Proteomes" id="UP000826656"/>
    </source>
</evidence>
<evidence type="ECO:0000256" key="5">
    <source>
        <dbReference type="ARBA" id="ARBA00022801"/>
    </source>
</evidence>
<evidence type="ECO:0000256" key="2">
    <source>
        <dbReference type="ARBA" id="ARBA00022695"/>
    </source>
</evidence>
<keyword evidence="2" id="KW-0548">Nucleotidyltransferase</keyword>
<evidence type="ECO:0000256" key="6">
    <source>
        <dbReference type="ARBA" id="ARBA00022918"/>
    </source>
</evidence>
<keyword evidence="1" id="KW-0808">Transferase</keyword>
<evidence type="ECO:0000256" key="1">
    <source>
        <dbReference type="ARBA" id="ARBA00022679"/>
    </source>
</evidence>
<dbReference type="Proteomes" id="UP000826656">
    <property type="component" value="Unassembled WGS sequence"/>
</dbReference>
<protein>
    <recommendedName>
        <fullName evidence="7">Reverse transcriptase RNase H-like domain-containing protein</fullName>
    </recommendedName>
</protein>